<dbReference type="GO" id="GO:0005524">
    <property type="term" value="F:ATP binding"/>
    <property type="evidence" value="ECO:0007669"/>
    <property type="project" value="UniProtKB-KW"/>
</dbReference>
<evidence type="ECO:0000313" key="11">
    <source>
        <dbReference type="EMBL" id="MDR7277165.1"/>
    </source>
</evidence>
<proteinExistence type="predicted"/>
<evidence type="ECO:0000256" key="2">
    <source>
        <dbReference type="ARBA" id="ARBA00012438"/>
    </source>
</evidence>
<comment type="caution">
    <text evidence="11">The sequence shown here is derived from an EMBL/GenBank/DDBJ whole genome shotgun (WGS) entry which is preliminary data.</text>
</comment>
<dbReference type="Gene3D" id="1.20.5.1930">
    <property type="match status" value="1"/>
</dbReference>
<name>A0AAE3YR49_9ACTN</name>
<feature type="transmembrane region" description="Helical" evidence="9">
    <location>
        <begin position="81"/>
        <end position="100"/>
    </location>
</feature>
<keyword evidence="9" id="KW-1133">Transmembrane helix</keyword>
<dbReference type="InterPro" id="IPR036890">
    <property type="entry name" value="HATPase_C_sf"/>
</dbReference>
<evidence type="ECO:0000256" key="8">
    <source>
        <dbReference type="ARBA" id="ARBA00023012"/>
    </source>
</evidence>
<dbReference type="Gene3D" id="3.30.565.10">
    <property type="entry name" value="Histidine kinase-like ATPase, C-terminal domain"/>
    <property type="match status" value="1"/>
</dbReference>
<gene>
    <name evidence="11" type="ORF">J2S41_003943</name>
</gene>
<organism evidence="11 12">
    <name type="scientific">Catenuloplanes atrovinosus</name>
    <dbReference type="NCBI Taxonomy" id="137266"/>
    <lineage>
        <taxon>Bacteria</taxon>
        <taxon>Bacillati</taxon>
        <taxon>Actinomycetota</taxon>
        <taxon>Actinomycetes</taxon>
        <taxon>Micromonosporales</taxon>
        <taxon>Micromonosporaceae</taxon>
        <taxon>Catenuloplanes</taxon>
    </lineage>
</organism>
<evidence type="ECO:0000256" key="1">
    <source>
        <dbReference type="ARBA" id="ARBA00000085"/>
    </source>
</evidence>
<dbReference type="PANTHER" id="PTHR24421">
    <property type="entry name" value="NITRATE/NITRITE SENSOR PROTEIN NARX-RELATED"/>
    <property type="match status" value="1"/>
</dbReference>
<evidence type="ECO:0000256" key="9">
    <source>
        <dbReference type="SAM" id="Phobius"/>
    </source>
</evidence>
<feature type="domain" description="Signal transduction histidine kinase subgroup 3 dimerisation and phosphoacceptor" evidence="10">
    <location>
        <begin position="149"/>
        <end position="209"/>
    </location>
</feature>
<dbReference type="GO" id="GO:0046983">
    <property type="term" value="F:protein dimerization activity"/>
    <property type="evidence" value="ECO:0007669"/>
    <property type="project" value="InterPro"/>
</dbReference>
<evidence type="ECO:0000313" key="12">
    <source>
        <dbReference type="Proteomes" id="UP001183643"/>
    </source>
</evidence>
<dbReference type="Proteomes" id="UP001183643">
    <property type="component" value="Unassembled WGS sequence"/>
</dbReference>
<evidence type="ECO:0000256" key="5">
    <source>
        <dbReference type="ARBA" id="ARBA00022741"/>
    </source>
</evidence>
<evidence type="ECO:0000256" key="6">
    <source>
        <dbReference type="ARBA" id="ARBA00022777"/>
    </source>
</evidence>
<dbReference type="AlphaFoldDB" id="A0AAE3YR49"/>
<dbReference type="InterPro" id="IPR011712">
    <property type="entry name" value="Sig_transdc_His_kin_sub3_dim/P"/>
</dbReference>
<dbReference type="RefSeq" id="WP_310369366.1">
    <property type="nucleotide sequence ID" value="NZ_JAVDYB010000001.1"/>
</dbReference>
<keyword evidence="5" id="KW-0547">Nucleotide-binding</keyword>
<keyword evidence="9" id="KW-0812">Transmembrane</keyword>
<dbReference type="EC" id="2.7.13.3" evidence="2"/>
<evidence type="ECO:0000256" key="4">
    <source>
        <dbReference type="ARBA" id="ARBA00022679"/>
    </source>
</evidence>
<accession>A0AAE3YR49</accession>
<evidence type="ECO:0000256" key="7">
    <source>
        <dbReference type="ARBA" id="ARBA00022840"/>
    </source>
</evidence>
<keyword evidence="7" id="KW-0067">ATP-binding</keyword>
<dbReference type="EMBL" id="JAVDYB010000001">
    <property type="protein sequence ID" value="MDR7277165.1"/>
    <property type="molecule type" value="Genomic_DNA"/>
</dbReference>
<feature type="transmembrane region" description="Helical" evidence="9">
    <location>
        <begin position="56"/>
        <end position="74"/>
    </location>
</feature>
<keyword evidence="9" id="KW-0472">Membrane</keyword>
<evidence type="ECO:0000259" key="10">
    <source>
        <dbReference type="Pfam" id="PF07730"/>
    </source>
</evidence>
<evidence type="ECO:0000256" key="3">
    <source>
        <dbReference type="ARBA" id="ARBA00022553"/>
    </source>
</evidence>
<dbReference type="PANTHER" id="PTHR24421:SF10">
    <property type="entry name" value="NITRATE_NITRITE SENSOR PROTEIN NARQ"/>
    <property type="match status" value="1"/>
</dbReference>
<comment type="catalytic activity">
    <reaction evidence="1">
        <text>ATP + protein L-histidine = ADP + protein N-phospho-L-histidine.</text>
        <dbReference type="EC" id="2.7.13.3"/>
    </reaction>
</comment>
<dbReference type="Pfam" id="PF07730">
    <property type="entry name" value="HisKA_3"/>
    <property type="match status" value="1"/>
</dbReference>
<dbReference type="GO" id="GO:0016020">
    <property type="term" value="C:membrane"/>
    <property type="evidence" value="ECO:0007669"/>
    <property type="project" value="InterPro"/>
</dbReference>
<sequence>MTMASAVLTVLAAVVVARGRGAVVGVAAVVAAAVSVAVTAVERSPGGSPPTWGPALVPLLAEFSALTMMVVRVTHRAPPRVAVPAAGAAGSALALLVLRLTGPPSWLAVVGACGLWGLTAVGAVLVGLYLRREDQRREQAAAGARRAQRQGLARDLHDYVAHDVSEMLAAAQAGLVVGGDPDTAASLFRRIEQAGQHALAALDRTVHMLGERPPRLDDLPALVAGFDAAGPVRAGLSLDPLPAESVPDDVSALAYRTVAEALTNVRRHAPAATAVRVAVTRTAADTLTVTVSNDLPVAPAAPARGTTGGRGLPGLAAAGGRGLPGLAAAAAAVGGRVDAGLHGDRWRLRAVLPLAHGKGPR</sequence>
<dbReference type="InterPro" id="IPR050482">
    <property type="entry name" value="Sensor_HK_TwoCompSys"/>
</dbReference>
<keyword evidence="4" id="KW-0808">Transferase</keyword>
<feature type="transmembrane region" description="Helical" evidence="9">
    <location>
        <begin position="106"/>
        <end position="130"/>
    </location>
</feature>
<keyword evidence="8" id="KW-0902">Two-component regulatory system</keyword>
<keyword evidence="3" id="KW-0597">Phosphoprotein</keyword>
<dbReference type="GO" id="GO:0000155">
    <property type="term" value="F:phosphorelay sensor kinase activity"/>
    <property type="evidence" value="ECO:0007669"/>
    <property type="project" value="InterPro"/>
</dbReference>
<protein>
    <recommendedName>
        <fullName evidence="2">histidine kinase</fullName>
        <ecNumber evidence="2">2.7.13.3</ecNumber>
    </recommendedName>
</protein>
<keyword evidence="6 11" id="KW-0418">Kinase</keyword>
<reference evidence="11" key="1">
    <citation type="submission" date="2023-07" db="EMBL/GenBank/DDBJ databases">
        <title>Sequencing the genomes of 1000 actinobacteria strains.</title>
        <authorList>
            <person name="Klenk H.-P."/>
        </authorList>
    </citation>
    <scope>NUCLEOTIDE SEQUENCE</scope>
    <source>
        <strain evidence="11">DSM 44707</strain>
    </source>
</reference>
<keyword evidence="12" id="KW-1185">Reference proteome</keyword>